<protein>
    <recommendedName>
        <fullName evidence="4">glycogen phosphorylase</fullName>
        <ecNumber evidence="4">2.4.1.1</ecNumber>
    </recommendedName>
</protein>
<name>A0A2L2XEM4_9FIRM</name>
<dbReference type="PANTHER" id="PTHR42655:SF1">
    <property type="entry name" value="GLYCOGEN PHOSPHORYLASE"/>
    <property type="match status" value="1"/>
</dbReference>
<dbReference type="GO" id="GO:0005975">
    <property type="term" value="P:carbohydrate metabolic process"/>
    <property type="evidence" value="ECO:0007669"/>
    <property type="project" value="InterPro"/>
</dbReference>
<keyword evidence="5" id="KW-0021">Allosteric enzyme</keyword>
<comment type="caution">
    <text evidence="13">The sequence shown here is derived from an EMBL/GenBank/DDBJ whole genome shotgun (WGS) entry which is preliminary data.</text>
</comment>
<reference evidence="14" key="1">
    <citation type="submission" date="2018-02" db="EMBL/GenBank/DDBJ databases">
        <title>Genome sequence of Desulfocucumis palustris strain NAW-5.</title>
        <authorList>
            <person name="Watanabe M."/>
            <person name="Kojima H."/>
            <person name="Fukui M."/>
        </authorList>
    </citation>
    <scope>NUCLEOTIDE SEQUENCE [LARGE SCALE GENOMIC DNA]</scope>
    <source>
        <strain evidence="14">NAW-5</strain>
    </source>
</reference>
<organism evidence="13 14">
    <name type="scientific">Desulfocucumis palustris</name>
    <dbReference type="NCBI Taxonomy" id="1898651"/>
    <lineage>
        <taxon>Bacteria</taxon>
        <taxon>Bacillati</taxon>
        <taxon>Bacillota</taxon>
        <taxon>Clostridia</taxon>
        <taxon>Eubacteriales</taxon>
        <taxon>Desulfocucumaceae</taxon>
        <taxon>Desulfocucumis</taxon>
    </lineage>
</organism>
<comment type="cofactor">
    <cofactor evidence="2">
        <name>pyridoxal 5'-phosphate</name>
        <dbReference type="ChEBI" id="CHEBI:597326"/>
    </cofactor>
</comment>
<comment type="function">
    <text evidence="10">Phosphorylase is an important allosteric enzyme in carbohydrate metabolism. Enzymes from different sources differ in their regulatory mechanisms and in their natural substrates. However, all known phosphorylases share catalytic and structural properties.</text>
</comment>
<evidence type="ECO:0000256" key="11">
    <source>
        <dbReference type="PIRSR" id="PIRSR000460-1"/>
    </source>
</evidence>
<dbReference type="Proteomes" id="UP000239549">
    <property type="component" value="Unassembled WGS sequence"/>
</dbReference>
<evidence type="ECO:0000256" key="8">
    <source>
        <dbReference type="ARBA" id="ARBA00022898"/>
    </source>
</evidence>
<evidence type="ECO:0000256" key="10">
    <source>
        <dbReference type="ARBA" id="ARBA00025174"/>
    </source>
</evidence>
<feature type="domain" description="DUF3417" evidence="12">
    <location>
        <begin position="13"/>
        <end position="120"/>
    </location>
</feature>
<keyword evidence="9" id="KW-0119">Carbohydrate metabolism</keyword>
<gene>
    <name evidence="13" type="ORF">DCCM_3729</name>
</gene>
<dbReference type="AlphaFoldDB" id="A0A2L2XEM4"/>
<sequence length="848" mass="97622">MYSFCTLSVIPRLPDNISRLNEIAYNFWFSWDRPARELFFRINRQLWEDVYHNPVKFLLRVKQDQLQAAAGDPEYISLYRQVMERFDRYMTEEKWYQSRYPGQAGQGIAYFSAEFGLHESHPIYSGGLGLLAGDHLKSASDLGVPLVGIGLLYKHGYFTQRINSEGRQEVEYPYLSFHEMPMSPVTGEDGKEVLVRVALPGRKVYVRVWEVKVGRVKLYLLDTDMGRNCREDRDITAQLYGGNKDVRMAQEIVLGIGGVRALRELKINPHMWHINEGHAAFLCLERLREKVQNGISPQVAAEAVQANTLFTTHTPVPAGHDTYSAEMMDHYFGHYYSELGMSRDEFICLGWDHDRAVFNMTFLAMNFADFVNGVSELHGHVSRCMFSKFFGSIPPEEVPIFHITNGVHSQTMMAGDMKELFSRYLAPDWYDKISQADMWERVENIPDDTLWAVHMSLKRKTIDFIRHRLKMQRIRNYEPTHRVEEVDKFLDPEILTIGFARRFATYKRATLIFRDYERLVKLVNSSGRPLQIIFSGKAHPADHPGQELIKRINDITREEPFKGKIIFLENYDINVARHLVQGVDVWLNNPRRPQEASGTSGMKAALNGGLNFSVLDGWWPEAYNGRNGFAIGEGKDCCNEEIQDLEDSLSLYSMLEEKIIPLYYQREAGIPVQWVKYMKNSIKTIVPYFSTHRMVREYAERYYIPGIARGVHFRRENFTVAARLEAFKEFLKNNWHQVSVTSVETGNYSGLSAGDSLEVHARVYLGSIWHKDVVVEIAYGEALNNSITGIKTVPMEMEKQLEEGTYLFAGKLLLPPGSLGYTVRVRPSSPDFTHKFEMPLVTWAHGLD</sequence>
<dbReference type="InterPro" id="IPR035090">
    <property type="entry name" value="Pyridoxal_P_attach_site"/>
</dbReference>
<dbReference type="GO" id="GO:0030170">
    <property type="term" value="F:pyridoxal phosphate binding"/>
    <property type="evidence" value="ECO:0007669"/>
    <property type="project" value="InterPro"/>
</dbReference>
<keyword evidence="7" id="KW-0808">Transferase</keyword>
<dbReference type="EMBL" id="BFAV01000142">
    <property type="protein sequence ID" value="GBF34610.1"/>
    <property type="molecule type" value="Genomic_DNA"/>
</dbReference>
<dbReference type="EC" id="2.4.1.1" evidence="4"/>
<evidence type="ECO:0000256" key="1">
    <source>
        <dbReference type="ARBA" id="ARBA00001275"/>
    </source>
</evidence>
<evidence type="ECO:0000256" key="6">
    <source>
        <dbReference type="ARBA" id="ARBA00022676"/>
    </source>
</evidence>
<evidence type="ECO:0000313" key="14">
    <source>
        <dbReference type="Proteomes" id="UP000239549"/>
    </source>
</evidence>
<evidence type="ECO:0000256" key="2">
    <source>
        <dbReference type="ARBA" id="ARBA00001933"/>
    </source>
</evidence>
<evidence type="ECO:0000259" key="12">
    <source>
        <dbReference type="Pfam" id="PF11897"/>
    </source>
</evidence>
<keyword evidence="14" id="KW-1185">Reference proteome</keyword>
<evidence type="ECO:0000313" key="13">
    <source>
        <dbReference type="EMBL" id="GBF34610.1"/>
    </source>
</evidence>
<dbReference type="InterPro" id="IPR052182">
    <property type="entry name" value="Glycogen/Maltodextrin_Phosph"/>
</dbReference>
<dbReference type="InterPro" id="IPR024517">
    <property type="entry name" value="Glycogen_phosphorylase_DUF3417"/>
</dbReference>
<dbReference type="OrthoDB" id="9760804at2"/>
<feature type="modified residue" description="N6-(pyridoxal phosphate)lysine" evidence="11">
    <location>
        <position position="603"/>
    </location>
</feature>
<proteinExistence type="inferred from homology"/>
<comment type="similarity">
    <text evidence="3">Belongs to the glycogen phosphorylase family.</text>
</comment>
<dbReference type="InterPro" id="IPR000811">
    <property type="entry name" value="Glyco_trans_35"/>
</dbReference>
<keyword evidence="6" id="KW-0328">Glycosyltransferase</keyword>
<accession>A0A2L2XEM4</accession>
<evidence type="ECO:0000256" key="5">
    <source>
        <dbReference type="ARBA" id="ARBA00022533"/>
    </source>
</evidence>
<evidence type="ECO:0000256" key="7">
    <source>
        <dbReference type="ARBA" id="ARBA00022679"/>
    </source>
</evidence>
<dbReference type="Gene3D" id="3.40.50.2000">
    <property type="entry name" value="Glycogen Phosphorylase B"/>
    <property type="match status" value="2"/>
</dbReference>
<keyword evidence="8 11" id="KW-0663">Pyridoxal phosphate</keyword>
<evidence type="ECO:0000256" key="3">
    <source>
        <dbReference type="ARBA" id="ARBA00006047"/>
    </source>
</evidence>
<dbReference type="NCBIfam" id="TIGR02094">
    <property type="entry name" value="more_P_ylases"/>
    <property type="match status" value="1"/>
</dbReference>
<evidence type="ECO:0000256" key="4">
    <source>
        <dbReference type="ARBA" id="ARBA00012591"/>
    </source>
</evidence>
<dbReference type="RefSeq" id="WP_104372831.1">
    <property type="nucleotide sequence ID" value="NZ_BFAV01000142.1"/>
</dbReference>
<dbReference type="InterPro" id="IPR011834">
    <property type="entry name" value="Agluc_phsphrylas"/>
</dbReference>
<evidence type="ECO:0000256" key="9">
    <source>
        <dbReference type="ARBA" id="ARBA00023277"/>
    </source>
</evidence>
<dbReference type="PIRSF" id="PIRSF000460">
    <property type="entry name" value="Pprylas_GlgP"/>
    <property type="match status" value="1"/>
</dbReference>
<dbReference type="PANTHER" id="PTHR42655">
    <property type="entry name" value="GLYCOGEN PHOSPHORYLASE"/>
    <property type="match status" value="1"/>
</dbReference>
<dbReference type="GO" id="GO:0008184">
    <property type="term" value="F:glycogen phosphorylase activity"/>
    <property type="evidence" value="ECO:0007669"/>
    <property type="project" value="InterPro"/>
</dbReference>
<dbReference type="Pfam" id="PF00343">
    <property type="entry name" value="Phosphorylase"/>
    <property type="match status" value="1"/>
</dbReference>
<dbReference type="Pfam" id="PF11897">
    <property type="entry name" value="DUF3417"/>
    <property type="match status" value="1"/>
</dbReference>
<dbReference type="PROSITE" id="PS00102">
    <property type="entry name" value="PHOSPHORYLASE"/>
    <property type="match status" value="1"/>
</dbReference>
<dbReference type="SUPFAM" id="SSF53756">
    <property type="entry name" value="UDP-Glycosyltransferase/glycogen phosphorylase"/>
    <property type="match status" value="1"/>
</dbReference>
<comment type="catalytic activity">
    <reaction evidence="1">
        <text>[(1-&gt;4)-alpha-D-glucosyl](n) + phosphate = [(1-&gt;4)-alpha-D-glucosyl](n-1) + alpha-D-glucose 1-phosphate</text>
        <dbReference type="Rhea" id="RHEA:41732"/>
        <dbReference type="Rhea" id="RHEA-COMP:9584"/>
        <dbReference type="Rhea" id="RHEA-COMP:9586"/>
        <dbReference type="ChEBI" id="CHEBI:15444"/>
        <dbReference type="ChEBI" id="CHEBI:43474"/>
        <dbReference type="ChEBI" id="CHEBI:58601"/>
        <dbReference type="EC" id="2.4.1.1"/>
    </reaction>
</comment>